<dbReference type="Proteomes" id="UP000284375">
    <property type="component" value="Unassembled WGS sequence"/>
</dbReference>
<proteinExistence type="predicted"/>
<gene>
    <name evidence="1" type="ORF">VSDG_02741</name>
</gene>
<protein>
    <submittedName>
        <fullName evidence="1">Uncharacterized protein</fullName>
    </submittedName>
</protein>
<sequence>MFFHYYTKLKCFLPRYGSRFSTMQSRIFVAPNHHSQGVGTHYLMDQIQDILCWHHLLVSIESGERSAGIEKQLFRRIHLHECPTCESWRHSALESFDALVVGARKSYLSTIAIEFSLCRRDLKLRLPRKTPAIAQSGSETAGSTWWREERLFCVIHQLLNVLKQWDPKEVRSHPLRGKFKLIVPYEANFEAGISNSWSSGVARSIPDVPFIDASFPSDDDFSLVKPSTLRDIHNTIPNLRRIK</sequence>
<organism evidence="1 2">
    <name type="scientific">Cytospora chrysosperma</name>
    <name type="common">Cytospora canker fungus</name>
    <name type="synonym">Sphaeria chrysosperma</name>
    <dbReference type="NCBI Taxonomy" id="252740"/>
    <lineage>
        <taxon>Eukaryota</taxon>
        <taxon>Fungi</taxon>
        <taxon>Dikarya</taxon>
        <taxon>Ascomycota</taxon>
        <taxon>Pezizomycotina</taxon>
        <taxon>Sordariomycetes</taxon>
        <taxon>Sordariomycetidae</taxon>
        <taxon>Diaporthales</taxon>
        <taxon>Cytosporaceae</taxon>
        <taxon>Cytospora</taxon>
    </lineage>
</organism>
<reference evidence="1 2" key="1">
    <citation type="submission" date="2015-09" db="EMBL/GenBank/DDBJ databases">
        <title>Host preference determinants of Valsa canker pathogens revealed by comparative genomics.</title>
        <authorList>
            <person name="Yin Z."/>
            <person name="Huang L."/>
        </authorList>
    </citation>
    <scope>NUCLEOTIDE SEQUENCE [LARGE SCALE GENOMIC DNA]</scope>
    <source>
        <strain evidence="1 2">YSFL</strain>
    </source>
</reference>
<evidence type="ECO:0000313" key="2">
    <source>
        <dbReference type="Proteomes" id="UP000284375"/>
    </source>
</evidence>
<comment type="caution">
    <text evidence="1">The sequence shown here is derived from an EMBL/GenBank/DDBJ whole genome shotgun (WGS) entry which is preliminary data.</text>
</comment>
<accession>A0A423WCK1</accession>
<evidence type="ECO:0000313" key="1">
    <source>
        <dbReference type="EMBL" id="ROW01099.1"/>
    </source>
</evidence>
<dbReference type="AlphaFoldDB" id="A0A423WCK1"/>
<name>A0A423WCK1_CYTCH</name>
<dbReference type="EMBL" id="LJZO01000007">
    <property type="protein sequence ID" value="ROW01099.1"/>
    <property type="molecule type" value="Genomic_DNA"/>
</dbReference>
<keyword evidence="2" id="KW-1185">Reference proteome</keyword>